<protein>
    <submittedName>
        <fullName evidence="3">M23 family metallopeptidase</fullName>
    </submittedName>
</protein>
<dbReference type="CDD" id="cd12797">
    <property type="entry name" value="M23_peptidase"/>
    <property type="match status" value="1"/>
</dbReference>
<feature type="signal peptide" evidence="1">
    <location>
        <begin position="1"/>
        <end position="21"/>
    </location>
</feature>
<dbReference type="EMBL" id="SDWS01000001">
    <property type="protein sequence ID" value="RYB96286.1"/>
    <property type="molecule type" value="Genomic_DNA"/>
</dbReference>
<comment type="caution">
    <text evidence="3">The sequence shown here is derived from an EMBL/GenBank/DDBJ whole genome shotgun (WGS) entry which is preliminary data.</text>
</comment>
<dbReference type="Pfam" id="PF01551">
    <property type="entry name" value="Peptidase_M23"/>
    <property type="match status" value="1"/>
</dbReference>
<feature type="domain" description="M23ase beta-sheet core" evidence="2">
    <location>
        <begin position="52"/>
        <end position="138"/>
    </location>
</feature>
<evidence type="ECO:0000313" key="4">
    <source>
        <dbReference type="Proteomes" id="UP000291838"/>
    </source>
</evidence>
<proteinExistence type="predicted"/>
<name>A0A4Q2S4K8_9ACTN</name>
<dbReference type="InterPro" id="IPR016047">
    <property type="entry name" value="M23ase_b-sheet_dom"/>
</dbReference>
<evidence type="ECO:0000313" key="3">
    <source>
        <dbReference type="EMBL" id="RYB96286.1"/>
    </source>
</evidence>
<keyword evidence="4" id="KW-1185">Reference proteome</keyword>
<keyword evidence="1" id="KW-0732">Signal</keyword>
<accession>A0A4Q2S4K8</accession>
<feature type="chain" id="PRO_5020796139" evidence="1">
    <location>
        <begin position="22"/>
        <end position="192"/>
    </location>
</feature>
<dbReference type="AlphaFoldDB" id="A0A4Q2S4K8"/>
<dbReference type="Gene3D" id="2.70.70.10">
    <property type="entry name" value="Glucose Permease (Domain IIA)"/>
    <property type="match status" value="1"/>
</dbReference>
<reference evidence="3 4" key="1">
    <citation type="submission" date="2019-01" db="EMBL/GenBank/DDBJ databases">
        <title>Novel species of Nocardioides.</title>
        <authorList>
            <person name="Liu Q."/>
            <person name="Xin Y.-H."/>
        </authorList>
    </citation>
    <scope>NUCLEOTIDE SEQUENCE [LARGE SCALE GENOMIC DNA]</scope>
    <source>
        <strain evidence="3 4">HLT3-15</strain>
    </source>
</reference>
<dbReference type="Proteomes" id="UP000291838">
    <property type="component" value="Unassembled WGS sequence"/>
</dbReference>
<sequence>MRILVSVLVALLLGAASPAAAVGEEPVGVWPLAPEPDVVRPFEPPPSPYAAGHRGVDLAGAPGQAVLASLPGTVGFAGSIGGKPVVTVVHGGQRTTYEPVVASVAAGDVVAAGQVLGRLTVTDGHCFPAACLHWGLIKGTGDGQVYLDPLSLVGGGPVRLLPLWREEPALLGGGGDWTPPLERWRRPLDWLV</sequence>
<evidence type="ECO:0000256" key="1">
    <source>
        <dbReference type="SAM" id="SignalP"/>
    </source>
</evidence>
<gene>
    <name evidence="3" type="ORF">EUA06_01515</name>
</gene>
<organism evidence="3 4">
    <name type="scientific">Nocardioides glacieisoli</name>
    <dbReference type="NCBI Taxonomy" id="1168730"/>
    <lineage>
        <taxon>Bacteria</taxon>
        <taxon>Bacillati</taxon>
        <taxon>Actinomycetota</taxon>
        <taxon>Actinomycetes</taxon>
        <taxon>Propionibacteriales</taxon>
        <taxon>Nocardioidaceae</taxon>
        <taxon>Nocardioides</taxon>
    </lineage>
</organism>
<dbReference type="RefSeq" id="WP_129473236.1">
    <property type="nucleotide sequence ID" value="NZ_SDWS01000001.1"/>
</dbReference>
<evidence type="ECO:0000259" key="2">
    <source>
        <dbReference type="Pfam" id="PF01551"/>
    </source>
</evidence>
<dbReference type="InterPro" id="IPR011055">
    <property type="entry name" value="Dup_hybrid_motif"/>
</dbReference>
<dbReference type="SUPFAM" id="SSF51261">
    <property type="entry name" value="Duplicated hybrid motif"/>
    <property type="match status" value="1"/>
</dbReference>
<dbReference type="OrthoDB" id="5245088at2"/>